<feature type="transmembrane region" description="Helical" evidence="1">
    <location>
        <begin position="62"/>
        <end position="80"/>
    </location>
</feature>
<proteinExistence type="predicted"/>
<keyword evidence="3" id="KW-1185">Reference proteome</keyword>
<name>A0ABU9BY55_9BURK</name>
<dbReference type="Proteomes" id="UP001371218">
    <property type="component" value="Unassembled WGS sequence"/>
</dbReference>
<keyword evidence="1" id="KW-0812">Transmembrane</keyword>
<protein>
    <submittedName>
        <fullName evidence="2">Uncharacterized protein</fullName>
    </submittedName>
</protein>
<gene>
    <name evidence="2" type="ORF">AACH06_28105</name>
</gene>
<dbReference type="EMBL" id="JBBUTG010000033">
    <property type="protein sequence ID" value="MEK8034699.1"/>
    <property type="molecule type" value="Genomic_DNA"/>
</dbReference>
<evidence type="ECO:0000313" key="3">
    <source>
        <dbReference type="Proteomes" id="UP001371218"/>
    </source>
</evidence>
<feature type="transmembrane region" description="Helical" evidence="1">
    <location>
        <begin position="38"/>
        <end position="56"/>
    </location>
</feature>
<feature type="transmembrane region" description="Helical" evidence="1">
    <location>
        <begin position="87"/>
        <end position="104"/>
    </location>
</feature>
<comment type="caution">
    <text evidence="2">The sequence shown here is derived from an EMBL/GenBank/DDBJ whole genome shotgun (WGS) entry which is preliminary data.</text>
</comment>
<accession>A0ABU9BY55</accession>
<keyword evidence="1" id="KW-0472">Membrane</keyword>
<feature type="transmembrane region" description="Helical" evidence="1">
    <location>
        <begin position="6"/>
        <end position="26"/>
    </location>
</feature>
<dbReference type="RefSeq" id="WP_341429129.1">
    <property type="nucleotide sequence ID" value="NZ_JBBUTG010000033.1"/>
</dbReference>
<sequence length="107" mass="12365">MFSRPWPITLVSLINFALGIPGLVMLCVPMYRVHFESIIPYVLVSAVNMTLTGVGLWRVKRWAPVAFTTIWLALHIYYTVMGRHPEAGWIGLVLVWGVSLYYWRRLD</sequence>
<evidence type="ECO:0000256" key="1">
    <source>
        <dbReference type="SAM" id="Phobius"/>
    </source>
</evidence>
<evidence type="ECO:0000313" key="2">
    <source>
        <dbReference type="EMBL" id="MEK8034699.1"/>
    </source>
</evidence>
<reference evidence="2 3" key="1">
    <citation type="submission" date="2024-04" db="EMBL/GenBank/DDBJ databases">
        <title>Novel species of the genus Ideonella isolated from streams.</title>
        <authorList>
            <person name="Lu H."/>
        </authorList>
    </citation>
    <scope>NUCLEOTIDE SEQUENCE [LARGE SCALE GENOMIC DNA]</scope>
    <source>
        <strain evidence="2 3">DXS29W</strain>
    </source>
</reference>
<organism evidence="2 3">
    <name type="scientific">Ideonella lacteola</name>
    <dbReference type="NCBI Taxonomy" id="2984193"/>
    <lineage>
        <taxon>Bacteria</taxon>
        <taxon>Pseudomonadati</taxon>
        <taxon>Pseudomonadota</taxon>
        <taxon>Betaproteobacteria</taxon>
        <taxon>Burkholderiales</taxon>
        <taxon>Sphaerotilaceae</taxon>
        <taxon>Ideonella</taxon>
    </lineage>
</organism>
<keyword evidence="1" id="KW-1133">Transmembrane helix</keyword>